<dbReference type="AlphaFoldDB" id="A0A409VB50"/>
<reference evidence="1 2" key="1">
    <citation type="journal article" date="2018" name="Evol. Lett.">
        <title>Horizontal gene cluster transfer increased hallucinogenic mushroom diversity.</title>
        <authorList>
            <person name="Reynolds H.T."/>
            <person name="Vijayakumar V."/>
            <person name="Gluck-Thaler E."/>
            <person name="Korotkin H.B."/>
            <person name="Matheny P.B."/>
            <person name="Slot J.C."/>
        </authorList>
    </citation>
    <scope>NUCLEOTIDE SEQUENCE [LARGE SCALE GENOMIC DNA]</scope>
    <source>
        <strain evidence="1 2">2629</strain>
    </source>
</reference>
<dbReference type="InParanoid" id="A0A409VB50"/>
<protein>
    <submittedName>
        <fullName evidence="1">Uncharacterized protein</fullName>
    </submittedName>
</protein>
<sequence>MAKLNASKKEKAVVAKGAADGLEQALRWLFISWDARSRLQTLSISSPKLKDVVDALQSSLKGKKGVLSNLSSLILAPGKSDNFQNIDVDLFPTLFPGVQQLWLNPFYSVDQLHKLPMSMASNLTSLHIRQFIDLQYAWRGIWSNFPQLVSAWVFVSAGEDWGPVFNEPIIVHQNLERLVLELGFPRLHTLDIHIVEPSEDELEPACHAPMVKENVFPNLQNLRIHRLCFLFPSLEWREITPLLILAGSQSIVSLTVSLSPKQLTHFFNFFQETDKKGVYRFPRLRSLCLEVNPSSGLTAKKMTPRNSVVNGICSMVRIMRRSNHPTPSPLQQSAVAVVVKVKSKPMPKDDGLFPEERRVLHDYFSKLRPTLEGNSNSGVRIEFVDLYNAGYGWRRDVSREEGDFMTSFFD</sequence>
<evidence type="ECO:0000313" key="1">
    <source>
        <dbReference type="EMBL" id="PPQ64166.1"/>
    </source>
</evidence>
<accession>A0A409VB50</accession>
<keyword evidence="2" id="KW-1185">Reference proteome</keyword>
<evidence type="ECO:0000313" key="2">
    <source>
        <dbReference type="Proteomes" id="UP000284842"/>
    </source>
</evidence>
<dbReference type="Proteomes" id="UP000284842">
    <property type="component" value="Unassembled WGS sequence"/>
</dbReference>
<organism evidence="1 2">
    <name type="scientific">Panaeolus cyanescens</name>
    <dbReference type="NCBI Taxonomy" id="181874"/>
    <lineage>
        <taxon>Eukaryota</taxon>
        <taxon>Fungi</taxon>
        <taxon>Dikarya</taxon>
        <taxon>Basidiomycota</taxon>
        <taxon>Agaricomycotina</taxon>
        <taxon>Agaricomycetes</taxon>
        <taxon>Agaricomycetidae</taxon>
        <taxon>Agaricales</taxon>
        <taxon>Agaricineae</taxon>
        <taxon>Galeropsidaceae</taxon>
        <taxon>Panaeolus</taxon>
    </lineage>
</organism>
<proteinExistence type="predicted"/>
<gene>
    <name evidence="1" type="ORF">CVT24_008801</name>
</gene>
<name>A0A409VB50_9AGAR</name>
<dbReference type="EMBL" id="NHTK01006093">
    <property type="protein sequence ID" value="PPQ64166.1"/>
    <property type="molecule type" value="Genomic_DNA"/>
</dbReference>
<comment type="caution">
    <text evidence="1">The sequence shown here is derived from an EMBL/GenBank/DDBJ whole genome shotgun (WGS) entry which is preliminary data.</text>
</comment>